<feature type="domain" description="Transposable element P transposase-like RNase H" evidence="1">
    <location>
        <begin position="4"/>
        <end position="83"/>
    </location>
</feature>
<reference evidence="2" key="2">
    <citation type="submission" date="2015-02" db="UniProtKB">
        <authorList>
            <consortium name="EnsemblMetazoa"/>
        </authorList>
    </citation>
    <scope>IDENTIFICATION</scope>
</reference>
<proteinExistence type="predicted"/>
<dbReference type="Proteomes" id="UP000014500">
    <property type="component" value="Unassembled WGS sequence"/>
</dbReference>
<dbReference type="EMBL" id="JH431800">
    <property type="status" value="NOT_ANNOTATED_CDS"/>
    <property type="molecule type" value="Genomic_DNA"/>
</dbReference>
<evidence type="ECO:0000313" key="2">
    <source>
        <dbReference type="EnsemblMetazoa" id="SMAR007722-PA"/>
    </source>
</evidence>
<dbReference type="EnsemblMetazoa" id="SMAR007722-RA">
    <property type="protein sequence ID" value="SMAR007722-PA"/>
    <property type="gene ID" value="SMAR007722"/>
</dbReference>
<dbReference type="HOGENOM" id="CLU_652701_0_0_1"/>
<organism evidence="2 3">
    <name type="scientific">Strigamia maritima</name>
    <name type="common">European centipede</name>
    <name type="synonym">Geophilus maritimus</name>
    <dbReference type="NCBI Taxonomy" id="126957"/>
    <lineage>
        <taxon>Eukaryota</taxon>
        <taxon>Metazoa</taxon>
        <taxon>Ecdysozoa</taxon>
        <taxon>Arthropoda</taxon>
        <taxon>Myriapoda</taxon>
        <taxon>Chilopoda</taxon>
        <taxon>Pleurostigmophora</taxon>
        <taxon>Geophilomorpha</taxon>
        <taxon>Linotaeniidae</taxon>
        <taxon>Strigamia</taxon>
    </lineage>
</organism>
<protein>
    <recommendedName>
        <fullName evidence="1">Transposable element P transposase-like RNase H domain-containing protein</fullName>
    </recommendedName>
</protein>
<evidence type="ECO:0000259" key="1">
    <source>
        <dbReference type="Pfam" id="PF21787"/>
    </source>
</evidence>
<dbReference type="Pfam" id="PF21787">
    <property type="entry name" value="TNP-like_RNaseH_N"/>
    <property type="match status" value="1"/>
</dbReference>
<dbReference type="AlphaFoldDB" id="T1J2D5"/>
<accession>T1J2D5</accession>
<name>T1J2D5_STRMM</name>
<sequence>MGIFIGLVDYGSSIPVPKCQNGDHALVFLFQPVLKGWKQVIGTFCAKGATLEAIIKLEKCGALVHAIICDGVTTNKSALKTLGISVSKKSLKFYFKNPVDDNRDICGIFDVPHIFKCIRNLFISKKQFSLPDGLVKIDHLETAYLEDQKNPPDLKVLPKIKDAHLYPNNFQKQNVQTAVQAIRKFFFWQWQKPCEPSGQQEVSRPVPPVVRETGAIPKTRGSGFRHRTAAGKARQRELKIAYWARRTEKKHAQSGKQPEVIIQDLDNPTASSSGSQAPACYSQQRAVHYQTSQPLCEPDQPVEAAIEVGVSQLELDELLEFAQPSQPANALPPFNFLRCATLPLPGPVVCDATLSIKELLQLGQGTSLVTGKVSRMDKARYHAHIYDTMTVYADKFKEPLLIAAWPLSCKGGRNYTQVSQS</sequence>
<reference evidence="3" key="1">
    <citation type="submission" date="2011-05" db="EMBL/GenBank/DDBJ databases">
        <authorList>
            <person name="Richards S.R."/>
            <person name="Qu J."/>
            <person name="Jiang H."/>
            <person name="Jhangiani S.N."/>
            <person name="Agravi P."/>
            <person name="Goodspeed R."/>
            <person name="Gross S."/>
            <person name="Mandapat C."/>
            <person name="Jackson L."/>
            <person name="Mathew T."/>
            <person name="Pu L."/>
            <person name="Thornton R."/>
            <person name="Saada N."/>
            <person name="Wilczek-Boney K.B."/>
            <person name="Lee S."/>
            <person name="Kovar C."/>
            <person name="Wu Y."/>
            <person name="Scherer S.E."/>
            <person name="Worley K.C."/>
            <person name="Muzny D.M."/>
            <person name="Gibbs R."/>
        </authorList>
    </citation>
    <scope>NUCLEOTIDE SEQUENCE</scope>
    <source>
        <strain evidence="3">Brora</strain>
    </source>
</reference>
<evidence type="ECO:0000313" key="3">
    <source>
        <dbReference type="Proteomes" id="UP000014500"/>
    </source>
</evidence>
<dbReference type="InterPro" id="IPR048365">
    <property type="entry name" value="TNP-like_RNaseH_N"/>
</dbReference>
<keyword evidence="3" id="KW-1185">Reference proteome</keyword>